<reference evidence="1" key="2">
    <citation type="journal article" date="2022" name="New Phytol.">
        <title>Evolutionary transition to the ectomycorrhizal habit in the genomes of a hyperdiverse lineage of mushroom-forming fungi.</title>
        <authorList>
            <person name="Looney B."/>
            <person name="Miyauchi S."/>
            <person name="Morin E."/>
            <person name="Drula E."/>
            <person name="Courty P.E."/>
            <person name="Kohler A."/>
            <person name="Kuo A."/>
            <person name="LaButti K."/>
            <person name="Pangilinan J."/>
            <person name="Lipzen A."/>
            <person name="Riley R."/>
            <person name="Andreopoulos W."/>
            <person name="He G."/>
            <person name="Johnson J."/>
            <person name="Nolan M."/>
            <person name="Tritt A."/>
            <person name="Barry K.W."/>
            <person name="Grigoriev I.V."/>
            <person name="Nagy L.G."/>
            <person name="Hibbett D."/>
            <person name="Henrissat B."/>
            <person name="Matheny P.B."/>
            <person name="Labbe J."/>
            <person name="Martin F.M."/>
        </authorList>
    </citation>
    <scope>NUCLEOTIDE SEQUENCE</scope>
    <source>
        <strain evidence="1">FP105234-sp</strain>
    </source>
</reference>
<sequence length="116" mass="12563">MDRAGERCGPPPLPTTARSPSRTPSSESTHPLRLLKLNVNASTSAPPCLARMAVRLTAAASPPRRRLSSGACPLRARRRQLPAGLQRRASVTLMIRRGNVFGESYLEVRQNCSTSS</sequence>
<organism evidence="1 2">
    <name type="scientific">Auriscalpium vulgare</name>
    <dbReference type="NCBI Taxonomy" id="40419"/>
    <lineage>
        <taxon>Eukaryota</taxon>
        <taxon>Fungi</taxon>
        <taxon>Dikarya</taxon>
        <taxon>Basidiomycota</taxon>
        <taxon>Agaricomycotina</taxon>
        <taxon>Agaricomycetes</taxon>
        <taxon>Russulales</taxon>
        <taxon>Auriscalpiaceae</taxon>
        <taxon>Auriscalpium</taxon>
    </lineage>
</organism>
<gene>
    <name evidence="1" type="ORF">FA95DRAFT_787697</name>
</gene>
<comment type="caution">
    <text evidence="1">The sequence shown here is derived from an EMBL/GenBank/DDBJ whole genome shotgun (WGS) entry which is preliminary data.</text>
</comment>
<proteinExistence type="predicted"/>
<evidence type="ECO:0000313" key="1">
    <source>
        <dbReference type="EMBL" id="KAI0040991.1"/>
    </source>
</evidence>
<name>A0ACB8RA42_9AGAM</name>
<dbReference type="EMBL" id="MU276153">
    <property type="protein sequence ID" value="KAI0040991.1"/>
    <property type="molecule type" value="Genomic_DNA"/>
</dbReference>
<accession>A0ACB8RA42</accession>
<reference evidence="1" key="1">
    <citation type="submission" date="2021-02" db="EMBL/GenBank/DDBJ databases">
        <authorList>
            <consortium name="DOE Joint Genome Institute"/>
            <person name="Ahrendt S."/>
            <person name="Looney B.P."/>
            <person name="Miyauchi S."/>
            <person name="Morin E."/>
            <person name="Drula E."/>
            <person name="Courty P.E."/>
            <person name="Chicoki N."/>
            <person name="Fauchery L."/>
            <person name="Kohler A."/>
            <person name="Kuo A."/>
            <person name="Labutti K."/>
            <person name="Pangilinan J."/>
            <person name="Lipzen A."/>
            <person name="Riley R."/>
            <person name="Andreopoulos W."/>
            <person name="He G."/>
            <person name="Johnson J."/>
            <person name="Barry K.W."/>
            <person name="Grigoriev I.V."/>
            <person name="Nagy L."/>
            <person name="Hibbett D."/>
            <person name="Henrissat B."/>
            <person name="Matheny P.B."/>
            <person name="Labbe J."/>
            <person name="Martin F."/>
        </authorList>
    </citation>
    <scope>NUCLEOTIDE SEQUENCE</scope>
    <source>
        <strain evidence="1">FP105234-sp</strain>
    </source>
</reference>
<keyword evidence="2" id="KW-1185">Reference proteome</keyword>
<protein>
    <submittedName>
        <fullName evidence="1">Uncharacterized protein</fullName>
    </submittedName>
</protein>
<evidence type="ECO:0000313" key="2">
    <source>
        <dbReference type="Proteomes" id="UP000814033"/>
    </source>
</evidence>
<dbReference type="Proteomes" id="UP000814033">
    <property type="component" value="Unassembled WGS sequence"/>
</dbReference>